<evidence type="ECO:0000256" key="1">
    <source>
        <dbReference type="SAM" id="MobiDB-lite"/>
    </source>
</evidence>
<dbReference type="AlphaFoldDB" id="D2VIA3"/>
<feature type="compositionally biased region" description="Low complexity" evidence="1">
    <location>
        <begin position="310"/>
        <end position="319"/>
    </location>
</feature>
<feature type="compositionally biased region" description="Polar residues" evidence="1">
    <location>
        <begin position="298"/>
        <end position="309"/>
    </location>
</feature>
<feature type="compositionally biased region" description="Polar residues" evidence="1">
    <location>
        <begin position="1"/>
        <end position="13"/>
    </location>
</feature>
<dbReference type="OMA" id="GNDFENC"/>
<protein>
    <submittedName>
        <fullName evidence="2">Predicted protein</fullName>
    </submittedName>
</protein>
<dbReference type="EMBL" id="GG738873">
    <property type="protein sequence ID" value="EFC43560.1"/>
    <property type="molecule type" value="Genomic_DNA"/>
</dbReference>
<feature type="region of interest" description="Disordered" evidence="1">
    <location>
        <begin position="291"/>
        <end position="328"/>
    </location>
</feature>
<dbReference type="OrthoDB" id="10399321at2759"/>
<feature type="compositionally biased region" description="Low complexity" evidence="1">
    <location>
        <begin position="14"/>
        <end position="53"/>
    </location>
</feature>
<organism evidence="3">
    <name type="scientific">Naegleria gruberi</name>
    <name type="common">Amoeba</name>
    <dbReference type="NCBI Taxonomy" id="5762"/>
    <lineage>
        <taxon>Eukaryota</taxon>
        <taxon>Discoba</taxon>
        <taxon>Heterolobosea</taxon>
        <taxon>Tetramitia</taxon>
        <taxon>Eutetramitia</taxon>
        <taxon>Vahlkampfiidae</taxon>
        <taxon>Naegleria</taxon>
    </lineage>
</organism>
<accession>D2VIA3</accession>
<feature type="region of interest" description="Disordered" evidence="1">
    <location>
        <begin position="1"/>
        <end position="53"/>
    </location>
</feature>
<proteinExistence type="predicted"/>
<dbReference type="KEGG" id="ngr:NAEGRDRAFT_49778"/>
<keyword evidence="3" id="KW-1185">Reference proteome</keyword>
<sequence>MVTSAENSPRSSYTTTTNTTTPPATKPRLLLNSSSSNSNNTSISSDTSCSNNQSNIKQESLLNNKGFLNSTLLPSESNRSFQVISSGSCTLTDSDDQYPSNHLSSPQTITTTSITEMNLLDNVNTNQSPYQSQTLLPKTTNDSLSSFPISKPCLHFVNGAQQQHAVVFECREGWRLNDPKTKHPHSTTHNCSIKDYLVIEGNDFENCKSFLKLKDSAGGKVVTEAFFTFDPKTRKHVVEFQVVSKINNMKGNTSSRVAYIDIYDSNNKLICVSDSFWVRSRSRGQMMLDMAKRRKEPSSASKQSEIVHQSHSTTSSNDSPSDEGGEQEISTLSNVIEDEVITIPPSLKQKAIIQSPISSTNQSSSDPLSSLANVASSIVKERLPSFADLTLSSPPVPQQESATSPMKDSSLPHIDCITSDLPYRKRKISEDSRIRSLTLLIEKNSSDISKLYQLVEAQNNMISDLSQAIMQLCKKQKQQ</sequence>
<name>D2VIA3_NAEGR</name>
<reference evidence="2 3" key="1">
    <citation type="journal article" date="2010" name="Cell">
        <title>The genome of Naegleria gruberi illuminates early eukaryotic versatility.</title>
        <authorList>
            <person name="Fritz-Laylin L.K."/>
            <person name="Prochnik S.E."/>
            <person name="Ginger M.L."/>
            <person name="Dacks J.B."/>
            <person name="Carpenter M.L."/>
            <person name="Field M.C."/>
            <person name="Kuo A."/>
            <person name="Paredez A."/>
            <person name="Chapman J."/>
            <person name="Pham J."/>
            <person name="Shu S."/>
            <person name="Neupane R."/>
            <person name="Cipriano M."/>
            <person name="Mancuso J."/>
            <person name="Tu H."/>
            <person name="Salamov A."/>
            <person name="Lindquist E."/>
            <person name="Shapiro H."/>
            <person name="Lucas S."/>
            <person name="Grigoriev I.V."/>
            <person name="Cande W.Z."/>
            <person name="Fulton C."/>
            <person name="Rokhsar D.S."/>
            <person name="Dawson S.C."/>
        </authorList>
    </citation>
    <scope>NUCLEOTIDE SEQUENCE [LARGE SCALE GENOMIC DNA]</scope>
    <source>
        <strain evidence="2 3">NEG-M</strain>
    </source>
</reference>
<dbReference type="GeneID" id="8853133"/>
<feature type="compositionally biased region" description="Polar residues" evidence="1">
    <location>
        <begin position="391"/>
        <end position="407"/>
    </location>
</feature>
<dbReference type="Proteomes" id="UP000006671">
    <property type="component" value="Unassembled WGS sequence"/>
</dbReference>
<feature type="region of interest" description="Disordered" evidence="1">
    <location>
        <begin position="391"/>
        <end position="413"/>
    </location>
</feature>
<dbReference type="VEuPathDB" id="AmoebaDB:NAEGRDRAFT_49778"/>
<gene>
    <name evidence="2" type="ORF">NAEGRDRAFT_49778</name>
</gene>
<evidence type="ECO:0000313" key="2">
    <source>
        <dbReference type="EMBL" id="EFC43560.1"/>
    </source>
</evidence>
<dbReference type="InParanoid" id="D2VIA3"/>
<dbReference type="RefSeq" id="XP_002676304.1">
    <property type="nucleotide sequence ID" value="XM_002676258.1"/>
</dbReference>
<evidence type="ECO:0000313" key="3">
    <source>
        <dbReference type="Proteomes" id="UP000006671"/>
    </source>
</evidence>